<evidence type="ECO:0000256" key="1">
    <source>
        <dbReference type="SAM" id="Phobius"/>
    </source>
</evidence>
<protein>
    <submittedName>
        <fullName evidence="2">Uncharacterized protein</fullName>
    </submittedName>
</protein>
<proteinExistence type="predicted"/>
<dbReference type="Proteomes" id="UP000481087">
    <property type="component" value="Unassembled WGS sequence"/>
</dbReference>
<name>A0A6L8V9P5_9BACL</name>
<gene>
    <name evidence="2" type="ORF">GQF01_29910</name>
</gene>
<comment type="caution">
    <text evidence="2">The sequence shown here is derived from an EMBL/GenBank/DDBJ whole genome shotgun (WGS) entry which is preliminary data.</text>
</comment>
<dbReference type="AlphaFoldDB" id="A0A6L8V9P5"/>
<keyword evidence="1" id="KW-0472">Membrane</keyword>
<evidence type="ECO:0000313" key="2">
    <source>
        <dbReference type="EMBL" id="MZQ86326.1"/>
    </source>
</evidence>
<feature type="transmembrane region" description="Helical" evidence="1">
    <location>
        <begin position="81"/>
        <end position="101"/>
    </location>
</feature>
<organism evidence="2 3">
    <name type="scientific">Paenibacillus silvestris</name>
    <dbReference type="NCBI Taxonomy" id="2606219"/>
    <lineage>
        <taxon>Bacteria</taxon>
        <taxon>Bacillati</taxon>
        <taxon>Bacillota</taxon>
        <taxon>Bacilli</taxon>
        <taxon>Bacillales</taxon>
        <taxon>Paenibacillaceae</taxon>
        <taxon>Paenibacillus</taxon>
    </lineage>
</organism>
<sequence length="159" mass="17969">MQFFSTFQHTHFVELAISKLKENEIDDIYAVPLDNRQVDTKLFDTTHGMDGTSLIDIGLILAMMCGTIGVARGFVLDWGPVVWGLIGSVVGFIIGFVFDVIKTHHRRKKIRTAKGSEVIIIVQCTNEQSQFVEMTLWNNMALGVAKTRMQSQKWTQEGY</sequence>
<keyword evidence="3" id="KW-1185">Reference proteome</keyword>
<accession>A0A6L8V9P5</accession>
<dbReference type="EMBL" id="WTUZ01000039">
    <property type="protein sequence ID" value="MZQ86326.1"/>
    <property type="molecule type" value="Genomic_DNA"/>
</dbReference>
<keyword evidence="1" id="KW-0812">Transmembrane</keyword>
<keyword evidence="1" id="KW-1133">Transmembrane helix</keyword>
<reference evidence="2 3" key="1">
    <citation type="submission" date="2019-12" db="EMBL/GenBank/DDBJ databases">
        <title>Paenibacillus sp. nov. sp. isolated from soil.</title>
        <authorList>
            <person name="Kim J."/>
            <person name="Jeong S.E."/>
            <person name="Jung H.S."/>
            <person name="Jeon C.O."/>
        </authorList>
    </citation>
    <scope>NUCLEOTIDE SEQUENCE [LARGE SCALE GENOMIC DNA]</scope>
    <source>
        <strain evidence="2 3">5J-6</strain>
    </source>
</reference>
<evidence type="ECO:0000313" key="3">
    <source>
        <dbReference type="Proteomes" id="UP000481087"/>
    </source>
</evidence>
<feature type="transmembrane region" description="Helical" evidence="1">
    <location>
        <begin position="54"/>
        <end position="75"/>
    </location>
</feature>